<comment type="caution">
    <text evidence="2">The sequence shown here is derived from an EMBL/GenBank/DDBJ whole genome shotgun (WGS) entry which is preliminary data.</text>
</comment>
<dbReference type="Proteomes" id="UP000681967">
    <property type="component" value="Unassembled WGS sequence"/>
</dbReference>
<feature type="region of interest" description="Disordered" evidence="1">
    <location>
        <begin position="1"/>
        <end position="54"/>
    </location>
</feature>
<reference evidence="2" key="1">
    <citation type="submission" date="2021-02" db="EMBL/GenBank/DDBJ databases">
        <authorList>
            <person name="Nowell W R."/>
        </authorList>
    </citation>
    <scope>NUCLEOTIDE SEQUENCE</scope>
</reference>
<accession>A0A8S3EZY9</accession>
<sequence length="54" mass="5924">MGCNSSTVGTESEKTKRSTQKDKQNSNHDGSQEDNSYMDSQIKPIGSEALFMVP</sequence>
<name>A0A8S3EZY9_9BILA</name>
<evidence type="ECO:0000313" key="2">
    <source>
        <dbReference type="EMBL" id="CAF5094601.1"/>
    </source>
</evidence>
<proteinExistence type="predicted"/>
<evidence type="ECO:0000256" key="1">
    <source>
        <dbReference type="SAM" id="MobiDB-lite"/>
    </source>
</evidence>
<dbReference type="EMBL" id="CAJOBH010236937">
    <property type="protein sequence ID" value="CAF5094601.1"/>
    <property type="molecule type" value="Genomic_DNA"/>
</dbReference>
<dbReference type="AlphaFoldDB" id="A0A8S3EZY9"/>
<protein>
    <submittedName>
        <fullName evidence="2">Uncharacterized protein</fullName>
    </submittedName>
</protein>
<feature type="non-terminal residue" evidence="2">
    <location>
        <position position="54"/>
    </location>
</feature>
<feature type="compositionally biased region" description="Polar residues" evidence="1">
    <location>
        <begin position="1"/>
        <end position="10"/>
    </location>
</feature>
<organism evidence="2 3">
    <name type="scientific">Rotaria magnacalcarata</name>
    <dbReference type="NCBI Taxonomy" id="392030"/>
    <lineage>
        <taxon>Eukaryota</taxon>
        <taxon>Metazoa</taxon>
        <taxon>Spiralia</taxon>
        <taxon>Gnathifera</taxon>
        <taxon>Rotifera</taxon>
        <taxon>Eurotatoria</taxon>
        <taxon>Bdelloidea</taxon>
        <taxon>Philodinida</taxon>
        <taxon>Philodinidae</taxon>
        <taxon>Rotaria</taxon>
    </lineage>
</organism>
<feature type="compositionally biased region" description="Polar residues" evidence="1">
    <location>
        <begin position="27"/>
        <end position="39"/>
    </location>
</feature>
<feature type="compositionally biased region" description="Basic and acidic residues" evidence="1">
    <location>
        <begin position="11"/>
        <end position="26"/>
    </location>
</feature>
<evidence type="ECO:0000313" key="3">
    <source>
        <dbReference type="Proteomes" id="UP000681967"/>
    </source>
</evidence>
<gene>
    <name evidence="2" type="ORF">BYL167_LOCUS63596</name>
</gene>